<feature type="compositionally biased region" description="Polar residues" evidence="1">
    <location>
        <begin position="9"/>
        <end position="18"/>
    </location>
</feature>
<gene>
    <name evidence="2" type="ORF">SAMN05443529_1118</name>
</gene>
<dbReference type="STRING" id="1121419.SAMN05443529_1118"/>
<evidence type="ECO:0000313" key="3">
    <source>
        <dbReference type="Proteomes" id="UP000198656"/>
    </source>
</evidence>
<feature type="compositionally biased region" description="Basic and acidic residues" evidence="1">
    <location>
        <begin position="19"/>
        <end position="31"/>
    </location>
</feature>
<organism evidence="2 3">
    <name type="scientific">Desulfosporosinus hippei DSM 8344</name>
    <dbReference type="NCBI Taxonomy" id="1121419"/>
    <lineage>
        <taxon>Bacteria</taxon>
        <taxon>Bacillati</taxon>
        <taxon>Bacillota</taxon>
        <taxon>Clostridia</taxon>
        <taxon>Eubacteriales</taxon>
        <taxon>Desulfitobacteriaceae</taxon>
        <taxon>Desulfosporosinus</taxon>
    </lineage>
</organism>
<name>A0A1G8AHM7_9FIRM</name>
<feature type="region of interest" description="Disordered" evidence="1">
    <location>
        <begin position="1"/>
        <end position="31"/>
    </location>
</feature>
<evidence type="ECO:0000313" key="2">
    <source>
        <dbReference type="EMBL" id="SDH20484.1"/>
    </source>
</evidence>
<keyword evidence="3" id="KW-1185">Reference proteome</keyword>
<dbReference type="OrthoDB" id="1799418at2"/>
<accession>A0A1G8AHM7</accession>
<sequence>MTIEKAKKQSSIGNIPSTETKDIRKEGQRGDSVEIRTKVKEAIKAIELCYNYETGFHYIKQ</sequence>
<protein>
    <submittedName>
        <fullName evidence="2">Uncharacterized protein</fullName>
    </submittedName>
</protein>
<reference evidence="3" key="1">
    <citation type="submission" date="2016-10" db="EMBL/GenBank/DDBJ databases">
        <authorList>
            <person name="Varghese N."/>
            <person name="Submissions S."/>
        </authorList>
    </citation>
    <scope>NUCLEOTIDE SEQUENCE [LARGE SCALE GENOMIC DNA]</scope>
    <source>
        <strain evidence="3">DSM 8344</strain>
    </source>
</reference>
<dbReference type="EMBL" id="FNCP01000011">
    <property type="protein sequence ID" value="SDH20484.1"/>
    <property type="molecule type" value="Genomic_DNA"/>
</dbReference>
<dbReference type="AlphaFoldDB" id="A0A1G8AHM7"/>
<dbReference type="RefSeq" id="WP_092333110.1">
    <property type="nucleotide sequence ID" value="NZ_FNCP01000011.1"/>
</dbReference>
<evidence type="ECO:0000256" key="1">
    <source>
        <dbReference type="SAM" id="MobiDB-lite"/>
    </source>
</evidence>
<proteinExistence type="predicted"/>
<dbReference type="Proteomes" id="UP000198656">
    <property type="component" value="Unassembled WGS sequence"/>
</dbReference>